<dbReference type="FunFam" id="1.20.1260.60:FF:000003">
    <property type="entry name" value="IST1-like protein isoform A"/>
    <property type="match status" value="1"/>
</dbReference>
<dbReference type="PANTHER" id="PTHR12161">
    <property type="entry name" value="IST1 FAMILY MEMBER"/>
    <property type="match status" value="1"/>
</dbReference>
<feature type="region of interest" description="Disordered" evidence="3">
    <location>
        <begin position="397"/>
        <end position="441"/>
    </location>
</feature>
<reference evidence="4" key="1">
    <citation type="submission" date="2023-05" db="EMBL/GenBank/DDBJ databases">
        <title>Nepenthes gracilis genome sequencing.</title>
        <authorList>
            <person name="Fukushima K."/>
        </authorList>
    </citation>
    <scope>NUCLEOTIDE SEQUENCE</scope>
    <source>
        <strain evidence="4">SING2019-196</strain>
    </source>
</reference>
<sequence>MSMLDSFFNKGFKATKCKTLLKLTIPRIKLLRNRRELQIKQMRRDIAKLLETGQEATARIRVEHIIREENMMAAQEILELFCELIAVRLPIIEVQRECPLDLKEAISSVCFASPRCADLPELLQVQMLFAAKYGREFVAAATELMPESGVNRQLIELLSVRAPPAEKKLQLLKEIAEEHGLDWDPAASETELFKPHEDLLNGPRQFVGGSQVPLPKEKHDEVMHSALVEGPVEESDLDVGLDPLEFPEVPKVLLRPSADAKLAPEIGACLPSAPHPEVVHESITYSGNNENSPCQPSIGPEDMAHEQDGKRESLRTQVSAEENKQFVPFITLPSLASASFSTRDRSPSPSLSKTRSEASVDLQDVLAAAQAAAESAERAAAAARSAASLAEVRISELTKNRNDESPDSSCENPFHADYSNLSAPTDSTHLEHQNPLGDDSVNLQSQHECYVDEQTFSRSKLPTYDAPDLEFKPPPRDHVLEEEEHPRHQPQRMSSMEDDPYFSYPNLFTSQNSSTGLSGHSFADNAASKH</sequence>
<evidence type="ECO:0000313" key="4">
    <source>
        <dbReference type="EMBL" id="GMH21335.1"/>
    </source>
</evidence>
<gene>
    <name evidence="4" type="ORF">Nepgr_023177</name>
</gene>
<feature type="region of interest" description="Disordered" evidence="3">
    <location>
        <begin position="338"/>
        <end position="358"/>
    </location>
</feature>
<keyword evidence="2" id="KW-0175">Coiled coil</keyword>
<evidence type="ECO:0000256" key="1">
    <source>
        <dbReference type="ARBA" id="ARBA00005536"/>
    </source>
</evidence>
<dbReference type="AlphaFoldDB" id="A0AAD3T0S3"/>
<keyword evidence="5" id="KW-1185">Reference proteome</keyword>
<evidence type="ECO:0000256" key="2">
    <source>
        <dbReference type="SAM" id="Coils"/>
    </source>
</evidence>
<comment type="similarity">
    <text evidence="1">Belongs to the IST1 family.</text>
</comment>
<organism evidence="4 5">
    <name type="scientific">Nepenthes gracilis</name>
    <name type="common">Slender pitcher plant</name>
    <dbReference type="NCBI Taxonomy" id="150966"/>
    <lineage>
        <taxon>Eukaryota</taxon>
        <taxon>Viridiplantae</taxon>
        <taxon>Streptophyta</taxon>
        <taxon>Embryophyta</taxon>
        <taxon>Tracheophyta</taxon>
        <taxon>Spermatophyta</taxon>
        <taxon>Magnoliopsida</taxon>
        <taxon>eudicotyledons</taxon>
        <taxon>Gunneridae</taxon>
        <taxon>Pentapetalae</taxon>
        <taxon>Caryophyllales</taxon>
        <taxon>Nepenthaceae</taxon>
        <taxon>Nepenthes</taxon>
    </lineage>
</organism>
<dbReference type="EMBL" id="BSYO01000023">
    <property type="protein sequence ID" value="GMH21335.1"/>
    <property type="molecule type" value="Genomic_DNA"/>
</dbReference>
<feature type="compositionally biased region" description="Basic and acidic residues" evidence="3">
    <location>
        <begin position="469"/>
        <end position="487"/>
    </location>
</feature>
<name>A0AAD3T0S3_NEPGR</name>
<feature type="compositionally biased region" description="Basic and acidic residues" evidence="3">
    <location>
        <begin position="302"/>
        <end position="314"/>
    </location>
</feature>
<dbReference type="Proteomes" id="UP001279734">
    <property type="component" value="Unassembled WGS sequence"/>
</dbReference>
<proteinExistence type="inferred from homology"/>
<dbReference type="PANTHER" id="PTHR12161:SF5">
    <property type="entry name" value="IST1 HOMOLOG"/>
    <property type="match status" value="1"/>
</dbReference>
<evidence type="ECO:0000313" key="5">
    <source>
        <dbReference type="Proteomes" id="UP001279734"/>
    </source>
</evidence>
<feature type="compositionally biased region" description="Polar residues" evidence="3">
    <location>
        <begin position="506"/>
        <end position="518"/>
    </location>
</feature>
<accession>A0AAD3T0S3</accession>
<feature type="region of interest" description="Disordered" evidence="3">
    <location>
        <begin position="460"/>
        <end position="530"/>
    </location>
</feature>
<comment type="caution">
    <text evidence="4">The sequence shown here is derived from an EMBL/GenBank/DDBJ whole genome shotgun (WGS) entry which is preliminary data.</text>
</comment>
<evidence type="ECO:0000256" key="3">
    <source>
        <dbReference type="SAM" id="MobiDB-lite"/>
    </source>
</evidence>
<dbReference type="Gene3D" id="1.20.1260.60">
    <property type="entry name" value="Vacuolar protein sorting-associated protein Ist1"/>
    <property type="match status" value="1"/>
</dbReference>
<feature type="region of interest" description="Disordered" evidence="3">
    <location>
        <begin position="284"/>
        <end position="318"/>
    </location>
</feature>
<feature type="coiled-coil region" evidence="2">
    <location>
        <begin position="359"/>
        <end position="386"/>
    </location>
</feature>
<dbReference type="GO" id="GO:0015031">
    <property type="term" value="P:protein transport"/>
    <property type="evidence" value="ECO:0007669"/>
    <property type="project" value="InterPro"/>
</dbReference>
<evidence type="ECO:0008006" key="6">
    <source>
        <dbReference type="Google" id="ProtNLM"/>
    </source>
</evidence>
<dbReference type="Pfam" id="PF03398">
    <property type="entry name" value="Ist1"/>
    <property type="match status" value="1"/>
</dbReference>
<feature type="coiled-coil region" evidence="2">
    <location>
        <begin position="32"/>
        <end position="59"/>
    </location>
</feature>
<protein>
    <recommendedName>
        <fullName evidence="6">IST1-like protein</fullName>
    </recommendedName>
</protein>
<feature type="compositionally biased region" description="Polar residues" evidence="3">
    <location>
        <begin position="338"/>
        <end position="353"/>
    </location>
</feature>
<dbReference type="InterPro" id="IPR005061">
    <property type="entry name" value="Ist1"/>
</dbReference>
<dbReference type="InterPro" id="IPR042277">
    <property type="entry name" value="IST1-like"/>
</dbReference>
<feature type="compositionally biased region" description="Polar residues" evidence="3">
    <location>
        <begin position="284"/>
        <end position="295"/>
    </location>
</feature>